<dbReference type="InterPro" id="IPR040898">
    <property type="entry name" value="CxC6"/>
</dbReference>
<feature type="domain" description="CxC5 like cysteine cluster associated with KDZ" evidence="2">
    <location>
        <begin position="101"/>
        <end position="214"/>
    </location>
</feature>
<evidence type="ECO:0000313" key="4">
    <source>
        <dbReference type="EMBL" id="KAJ7718060.1"/>
    </source>
</evidence>
<sequence length="558" mass="62678">MDSPLDYDSTTTYIELVRLLKPYLATFEPSYRSAPPEFLSIEAHNFLKLSIGVTDEVGKLAWQQLRSLVWARNLTPSEQLTARTKHIELFLEHGLSRKIGLYTLDPLTRVCIDPNCAKALLADPSLLRDRELVEPNTIPVTIFTKEFGSIPGLPHTIFSQLFVQATERTYYAGVSVLIQSSQHFYIDKELCELFSVMMVTSWTSATNCARTYNSGLPNEAIQSSLPATWSTSLELDVQDVWNAFFLYALLLDNQVHGKILHLSHTAPSQSERLRPALHERNLRIAGVGQPGWNHACNLCCSIYIDEDGNEYVVRSTVTDGITIGCPCCAVHDCLKPLVSVKHRYCTLHRALNKQCAATMCERNSETGFCTCPDPEHHHLKSYHYLQGKAMFQLKHRLKRLKVSQTHDSLAPGSRTSPNCMADKGDGDLMPELVDARQDDDEDDEGAAEGHGVDADEDVEIDVAGICEGKPETGSKTVRALALDEGVHITSSSALNGVREFWMKLFPTKASLPQVLWHDNNCRMVAMLKNNPEEYLRNYFDHCALPVDVFHFKSKFFRC</sequence>
<dbReference type="EMBL" id="JARKIB010000269">
    <property type="protein sequence ID" value="KAJ7718060.1"/>
    <property type="molecule type" value="Genomic_DNA"/>
</dbReference>
<gene>
    <name evidence="4" type="ORF">B0H16DRAFT_1797918</name>
</gene>
<evidence type="ECO:0000256" key="1">
    <source>
        <dbReference type="SAM" id="MobiDB-lite"/>
    </source>
</evidence>
<proteinExistence type="predicted"/>
<feature type="region of interest" description="Disordered" evidence="1">
    <location>
        <begin position="404"/>
        <end position="427"/>
    </location>
</feature>
<dbReference type="Proteomes" id="UP001215598">
    <property type="component" value="Unassembled WGS sequence"/>
</dbReference>
<dbReference type="InterPro" id="IPR041539">
    <property type="entry name" value="CxC5"/>
</dbReference>
<protein>
    <recommendedName>
        <fullName evidence="6">CxC6 like cysteine cluster associated with KDZ domain-containing protein</fullName>
    </recommendedName>
</protein>
<evidence type="ECO:0000313" key="5">
    <source>
        <dbReference type="Proteomes" id="UP001215598"/>
    </source>
</evidence>
<comment type="caution">
    <text evidence="4">The sequence shown here is derived from an EMBL/GenBank/DDBJ whole genome shotgun (WGS) entry which is preliminary data.</text>
</comment>
<dbReference type="AlphaFoldDB" id="A0AAD7HE03"/>
<dbReference type="Pfam" id="PF18718">
    <property type="entry name" value="CxC5"/>
    <property type="match status" value="1"/>
</dbReference>
<evidence type="ECO:0000259" key="2">
    <source>
        <dbReference type="Pfam" id="PF18718"/>
    </source>
</evidence>
<dbReference type="Pfam" id="PF18721">
    <property type="entry name" value="CxC6"/>
    <property type="match status" value="1"/>
</dbReference>
<name>A0AAD7HE03_9AGAR</name>
<evidence type="ECO:0000259" key="3">
    <source>
        <dbReference type="Pfam" id="PF18721"/>
    </source>
</evidence>
<feature type="domain" description="CxC6 like cysteine cluster associated with KDZ" evidence="3">
    <location>
        <begin position="317"/>
        <end position="380"/>
    </location>
</feature>
<accession>A0AAD7HE03</accession>
<reference evidence="4" key="1">
    <citation type="submission" date="2023-03" db="EMBL/GenBank/DDBJ databases">
        <title>Massive genome expansion in bonnet fungi (Mycena s.s.) driven by repeated elements and novel gene families across ecological guilds.</title>
        <authorList>
            <consortium name="Lawrence Berkeley National Laboratory"/>
            <person name="Harder C.B."/>
            <person name="Miyauchi S."/>
            <person name="Viragh M."/>
            <person name="Kuo A."/>
            <person name="Thoen E."/>
            <person name="Andreopoulos B."/>
            <person name="Lu D."/>
            <person name="Skrede I."/>
            <person name="Drula E."/>
            <person name="Henrissat B."/>
            <person name="Morin E."/>
            <person name="Kohler A."/>
            <person name="Barry K."/>
            <person name="LaButti K."/>
            <person name="Morin E."/>
            <person name="Salamov A."/>
            <person name="Lipzen A."/>
            <person name="Mereny Z."/>
            <person name="Hegedus B."/>
            <person name="Baldrian P."/>
            <person name="Stursova M."/>
            <person name="Weitz H."/>
            <person name="Taylor A."/>
            <person name="Grigoriev I.V."/>
            <person name="Nagy L.G."/>
            <person name="Martin F."/>
            <person name="Kauserud H."/>
        </authorList>
    </citation>
    <scope>NUCLEOTIDE SEQUENCE</scope>
    <source>
        <strain evidence="4">CBHHK182m</strain>
    </source>
</reference>
<keyword evidence="5" id="KW-1185">Reference proteome</keyword>
<evidence type="ECO:0008006" key="6">
    <source>
        <dbReference type="Google" id="ProtNLM"/>
    </source>
</evidence>
<organism evidence="4 5">
    <name type="scientific">Mycena metata</name>
    <dbReference type="NCBI Taxonomy" id="1033252"/>
    <lineage>
        <taxon>Eukaryota</taxon>
        <taxon>Fungi</taxon>
        <taxon>Dikarya</taxon>
        <taxon>Basidiomycota</taxon>
        <taxon>Agaricomycotina</taxon>
        <taxon>Agaricomycetes</taxon>
        <taxon>Agaricomycetidae</taxon>
        <taxon>Agaricales</taxon>
        <taxon>Marasmiineae</taxon>
        <taxon>Mycenaceae</taxon>
        <taxon>Mycena</taxon>
    </lineage>
</organism>
<feature type="compositionally biased region" description="Polar residues" evidence="1">
    <location>
        <begin position="404"/>
        <end position="418"/>
    </location>
</feature>